<evidence type="ECO:0000313" key="6">
    <source>
        <dbReference type="Proteomes" id="UP000663882"/>
    </source>
</evidence>
<dbReference type="SUPFAM" id="SSF50998">
    <property type="entry name" value="Quinoprotein alcohol dehydrogenase-like"/>
    <property type="match status" value="1"/>
</dbReference>
<keyword evidence="2" id="KW-0677">Repeat</keyword>
<gene>
    <name evidence="5" type="ORF">RFH988_LOCUS19461</name>
</gene>
<evidence type="ECO:0000256" key="3">
    <source>
        <dbReference type="PROSITE-ProRule" id="PRU00221"/>
    </source>
</evidence>
<evidence type="ECO:0000256" key="4">
    <source>
        <dbReference type="SAM" id="Coils"/>
    </source>
</evidence>
<dbReference type="EMBL" id="CAJNOO010001139">
    <property type="protein sequence ID" value="CAF1103833.1"/>
    <property type="molecule type" value="Genomic_DNA"/>
</dbReference>
<feature type="coiled-coil region" evidence="4">
    <location>
        <begin position="746"/>
        <end position="794"/>
    </location>
</feature>
<dbReference type="InterPro" id="IPR001680">
    <property type="entry name" value="WD40_rpt"/>
</dbReference>
<feature type="coiled-coil region" evidence="4">
    <location>
        <begin position="865"/>
        <end position="906"/>
    </location>
</feature>
<dbReference type="InterPro" id="IPR052993">
    <property type="entry name" value="CFA-57"/>
</dbReference>
<dbReference type="PANTHER" id="PTHR32215:SF0">
    <property type="entry name" value="CILIA- AND FLAGELLA-ASSOCIATED PROTEIN 57"/>
    <property type="match status" value="1"/>
</dbReference>
<name>A0A814PBE2_9BILA</name>
<keyword evidence="1 3" id="KW-0853">WD repeat</keyword>
<accession>A0A814PBE2</accession>
<dbReference type="PROSITE" id="PS00678">
    <property type="entry name" value="WD_REPEATS_1"/>
    <property type="match status" value="1"/>
</dbReference>
<organism evidence="5 6">
    <name type="scientific">Rotaria sordida</name>
    <dbReference type="NCBI Taxonomy" id="392033"/>
    <lineage>
        <taxon>Eukaryota</taxon>
        <taxon>Metazoa</taxon>
        <taxon>Spiralia</taxon>
        <taxon>Gnathifera</taxon>
        <taxon>Rotifera</taxon>
        <taxon>Eurotatoria</taxon>
        <taxon>Bdelloidea</taxon>
        <taxon>Philodinida</taxon>
        <taxon>Philodinidae</taxon>
        <taxon>Rotaria</taxon>
    </lineage>
</organism>
<dbReference type="SUPFAM" id="SSF50978">
    <property type="entry name" value="WD40 repeat-like"/>
    <property type="match status" value="1"/>
</dbReference>
<dbReference type="Gene3D" id="2.130.10.10">
    <property type="entry name" value="YVTN repeat-like/Quinoprotein amine dehydrogenase"/>
    <property type="match status" value="2"/>
</dbReference>
<dbReference type="OrthoDB" id="10251741at2759"/>
<dbReference type="Proteomes" id="UP000663882">
    <property type="component" value="Unassembled WGS sequence"/>
</dbReference>
<dbReference type="PANTHER" id="PTHR32215">
    <property type="entry name" value="CILIA- AND FLAGELLA-ASSOCIATED PROTEIN 57"/>
    <property type="match status" value="1"/>
</dbReference>
<sequence length="1136" mass="135043">MSELSIKHIFGIRTSLSDCIAYLDEDCYLYPSSRHIILYNTDYKSQRLINYGNEDDILECLTLTPNKQYLAIALNTFNKSRIIIYDITGTIKTTIKRRKILSLKEPIGSNNVLSIVFSSNSKYLLVVYGAPDYLLACWSIDRFKSLGITPLHFLHNHLSHNPLYLKVSFNPMDSREILLTGNHIYRRYCLNNDKFNQYTDGEYQRCRSMNITCHCWLNQNHVLLGIYKGYICTVNNHGDIIQQYNLYSIQQFNIKTKSDRNIIKKKNLSSSIFKLNRIESSTISIREDKKQGRTSFRYSNRSLDEYYSKKEFIYSNYVICLLPFSRGVFVSIATGHILMYERNENCFYLTYLRRFILPSFNSINDFSIKRTKNNIGYRKSLKRFKNESIEKNYSIDSSYRNQKSISNDIILSLALTPNENTLLVATNYNNLYKINFSNMDYRNKESNILINGLDGGHNGRIIKVGISIRKPILFTLGIDRYLKIWNLQTNNQELNYEFDIEPLSLSVHPSGIFVCISFSRIIRIYSYTINGLNLFKQFQISNCQSIEYSNQGHILSISYDYIIQFHHHYDYNKPTYIRANDKFRLIRWSSDDSFIITVDFDEVIIRWNPYTGQPLSQYRILDFHIYDMIISSDNKLAYILTSDKKIKEFQLMTRIRDINIPYNDCFPTGLAINDRKNILLIGSQNGSIYSIKLTETNSIIDYKSYINLHQGAITNKNKYLNERINYIEDIKYFYDEYSQFELNYINKEYIKKLKILLDKIEQLENEQVLLNIRIEQLEQESISFQDKIKEIQFKRNQFIDQIRQIDYDLNRAKQTIQQRNFIIQDKLKRTNYMENRQDELEKFAYVFNYKILELTNDIAPRQHELKALIQQYNNMDNEYDILCQNNEKYSIKIDDYKARLKATEKELQYERISIRKLNETVANIKEDLKLSSHFIDKPKQLIKIIRNIYEKYILQLHTQINFGQMNLFDCERQRSYFERTNQRLQRKISVDIKRENIREIRRLQEQINLMREISSYCLKVVEVERILSDLYIISNIRININKIKSIYIIDALKIEQTSDFIQEKEKEINSIINKQEKRIQQLRDFIKILEEYLQIKSNQSHFNSTYYINSSISIDQPTIISSNSIHSQTSTIIQKF</sequence>
<dbReference type="InterPro" id="IPR019775">
    <property type="entry name" value="WD40_repeat_CS"/>
</dbReference>
<dbReference type="PROSITE" id="PS50082">
    <property type="entry name" value="WD_REPEATS_2"/>
    <property type="match status" value="1"/>
</dbReference>
<keyword evidence="4" id="KW-0175">Coiled coil</keyword>
<dbReference type="InterPro" id="IPR036322">
    <property type="entry name" value="WD40_repeat_dom_sf"/>
</dbReference>
<comment type="caution">
    <text evidence="5">The sequence shown here is derived from an EMBL/GenBank/DDBJ whole genome shotgun (WGS) entry which is preliminary data.</text>
</comment>
<feature type="repeat" description="WD" evidence="3">
    <location>
        <begin position="454"/>
        <end position="495"/>
    </location>
</feature>
<evidence type="ECO:0000256" key="1">
    <source>
        <dbReference type="ARBA" id="ARBA00022574"/>
    </source>
</evidence>
<evidence type="ECO:0000313" key="5">
    <source>
        <dbReference type="EMBL" id="CAF1103833.1"/>
    </source>
</evidence>
<dbReference type="InterPro" id="IPR015943">
    <property type="entry name" value="WD40/YVTN_repeat-like_dom_sf"/>
</dbReference>
<dbReference type="AlphaFoldDB" id="A0A814PBE2"/>
<dbReference type="InterPro" id="IPR011047">
    <property type="entry name" value="Quinoprotein_ADH-like_sf"/>
</dbReference>
<evidence type="ECO:0000256" key="2">
    <source>
        <dbReference type="ARBA" id="ARBA00022737"/>
    </source>
</evidence>
<reference evidence="5" key="1">
    <citation type="submission" date="2021-02" db="EMBL/GenBank/DDBJ databases">
        <authorList>
            <person name="Nowell W R."/>
        </authorList>
    </citation>
    <scope>NUCLEOTIDE SEQUENCE</scope>
</reference>
<protein>
    <submittedName>
        <fullName evidence="5">Uncharacterized protein</fullName>
    </submittedName>
</protein>
<proteinExistence type="predicted"/>
<dbReference type="SMART" id="SM00320">
    <property type="entry name" value="WD40"/>
    <property type="match status" value="5"/>
</dbReference>